<keyword evidence="3" id="KW-1185">Reference proteome</keyword>
<keyword evidence="1" id="KW-1133">Transmembrane helix</keyword>
<reference evidence="2" key="2">
    <citation type="submission" date="2022-06" db="UniProtKB">
        <authorList>
            <consortium name="EnsemblMetazoa"/>
        </authorList>
    </citation>
    <scope>IDENTIFICATION</scope>
</reference>
<organism evidence="2 3">
    <name type="scientific">Onchocerca volvulus</name>
    <dbReference type="NCBI Taxonomy" id="6282"/>
    <lineage>
        <taxon>Eukaryota</taxon>
        <taxon>Metazoa</taxon>
        <taxon>Ecdysozoa</taxon>
        <taxon>Nematoda</taxon>
        <taxon>Chromadorea</taxon>
        <taxon>Rhabditida</taxon>
        <taxon>Spirurina</taxon>
        <taxon>Spiruromorpha</taxon>
        <taxon>Filarioidea</taxon>
        <taxon>Onchocercidae</taxon>
        <taxon>Onchocerca</taxon>
    </lineage>
</organism>
<evidence type="ECO:0008006" key="4">
    <source>
        <dbReference type="Google" id="ProtNLM"/>
    </source>
</evidence>
<evidence type="ECO:0000313" key="3">
    <source>
        <dbReference type="Proteomes" id="UP000024404"/>
    </source>
</evidence>
<feature type="transmembrane region" description="Helical" evidence="1">
    <location>
        <begin position="54"/>
        <end position="75"/>
    </location>
</feature>
<sequence>MPVAMFVMYIAIFYSIRRKRLSVSDINQSQENSRMHASIIANTGGHERIMLIQAAIICGALESTVLVFNFLPLVILKFLGQKANIPLGIFINCYGISSRAVLPTVYFIYNKQARDIIKKFFSRLRLFIAIRKTTTVTSINVPMS</sequence>
<reference evidence="3" key="1">
    <citation type="submission" date="2013-10" db="EMBL/GenBank/DDBJ databases">
        <title>Genome sequencing of Onchocerca volvulus.</title>
        <authorList>
            <person name="Cotton J."/>
            <person name="Tsai J."/>
            <person name="Stanley E."/>
            <person name="Tracey A."/>
            <person name="Holroyd N."/>
            <person name="Lustigman S."/>
            <person name="Berriman M."/>
        </authorList>
    </citation>
    <scope>NUCLEOTIDE SEQUENCE</scope>
</reference>
<dbReference type="Proteomes" id="UP000024404">
    <property type="component" value="Unassembled WGS sequence"/>
</dbReference>
<proteinExistence type="predicted"/>
<evidence type="ECO:0000256" key="1">
    <source>
        <dbReference type="SAM" id="Phobius"/>
    </source>
</evidence>
<accession>A0A8R1U1C9</accession>
<evidence type="ECO:0000313" key="2">
    <source>
        <dbReference type="EnsemblMetazoa" id="OVOC9864.1"/>
    </source>
</evidence>
<dbReference type="EnsemblMetazoa" id="OVOC9864.1">
    <property type="protein sequence ID" value="OVOC9864.1"/>
    <property type="gene ID" value="WBGene00246673"/>
</dbReference>
<feature type="transmembrane region" description="Helical" evidence="1">
    <location>
        <begin position="87"/>
        <end position="109"/>
    </location>
</feature>
<keyword evidence="1" id="KW-0472">Membrane</keyword>
<keyword evidence="1" id="KW-0812">Transmembrane</keyword>
<dbReference type="AlphaFoldDB" id="A0A8R1U1C9"/>
<dbReference type="Gene3D" id="1.20.1070.10">
    <property type="entry name" value="Rhodopsin 7-helix transmembrane proteins"/>
    <property type="match status" value="1"/>
</dbReference>
<dbReference type="SUPFAM" id="SSF81321">
    <property type="entry name" value="Family A G protein-coupled receptor-like"/>
    <property type="match status" value="1"/>
</dbReference>
<name>A0A8R1U1C9_ONCVO</name>
<dbReference type="EMBL" id="CMVM020000300">
    <property type="status" value="NOT_ANNOTATED_CDS"/>
    <property type="molecule type" value="Genomic_DNA"/>
</dbReference>
<protein>
    <recommendedName>
        <fullName evidence="4">G-protein coupled receptors family 1 profile domain-containing protein</fullName>
    </recommendedName>
</protein>
<dbReference type="OMA" id="FTIVHTV"/>